<dbReference type="PANTHER" id="PTHR11003">
    <property type="entry name" value="POTASSIUM CHANNEL, SUBFAMILY K"/>
    <property type="match status" value="1"/>
</dbReference>
<dbReference type="GO" id="GO:0015271">
    <property type="term" value="F:outward rectifier potassium channel activity"/>
    <property type="evidence" value="ECO:0007669"/>
    <property type="project" value="TreeGrafter"/>
</dbReference>
<evidence type="ECO:0000256" key="7">
    <source>
        <dbReference type="ARBA" id="ARBA00023303"/>
    </source>
</evidence>
<protein>
    <submittedName>
        <fullName evidence="11">Potassium channel subfamily K member 6-like</fullName>
    </submittedName>
</protein>
<evidence type="ECO:0000256" key="5">
    <source>
        <dbReference type="ARBA" id="ARBA00023065"/>
    </source>
</evidence>
<evidence type="ECO:0000256" key="1">
    <source>
        <dbReference type="ARBA" id="ARBA00004141"/>
    </source>
</evidence>
<keyword evidence="5" id="KW-0406">Ion transport</keyword>
<feature type="transmembrane region" description="Helical" evidence="8">
    <location>
        <begin position="292"/>
        <end position="312"/>
    </location>
</feature>
<name>A0AAJ7J7T7_9HYME</name>
<evidence type="ECO:0000256" key="4">
    <source>
        <dbReference type="ARBA" id="ARBA00022989"/>
    </source>
</evidence>
<feature type="transmembrane region" description="Helical" evidence="8">
    <location>
        <begin position="380"/>
        <end position="400"/>
    </location>
</feature>
<evidence type="ECO:0000256" key="2">
    <source>
        <dbReference type="ARBA" id="ARBA00022448"/>
    </source>
</evidence>
<dbReference type="PANTHER" id="PTHR11003:SF87">
    <property type="entry name" value="POTASSIUM CHANNEL DOMAIN-CONTAINING PROTEIN"/>
    <property type="match status" value="1"/>
</dbReference>
<dbReference type="Pfam" id="PF07885">
    <property type="entry name" value="Ion_trans_2"/>
    <property type="match status" value="1"/>
</dbReference>
<reference evidence="11" key="1">
    <citation type="submission" date="2025-08" db="UniProtKB">
        <authorList>
            <consortium name="RefSeq"/>
        </authorList>
    </citation>
    <scope>IDENTIFICATION</scope>
    <source>
        <tissue evidence="11">Whole body</tissue>
    </source>
</reference>
<dbReference type="Gene3D" id="1.10.287.70">
    <property type="match status" value="1"/>
</dbReference>
<keyword evidence="10" id="KW-1185">Reference proteome</keyword>
<evidence type="ECO:0000256" key="6">
    <source>
        <dbReference type="ARBA" id="ARBA00023136"/>
    </source>
</evidence>
<dbReference type="GO" id="GO:0022841">
    <property type="term" value="F:potassium ion leak channel activity"/>
    <property type="evidence" value="ECO:0007669"/>
    <property type="project" value="TreeGrafter"/>
</dbReference>
<feature type="transmembrane region" description="Helical" evidence="8">
    <location>
        <begin position="195"/>
        <end position="215"/>
    </location>
</feature>
<dbReference type="KEGG" id="ccal:108628680"/>
<sequence length="471" mass="51725">MDVPLFPAPPTALGAVTSTSAVSVSDAIDLAKLTPVSLSTIACNREGKNVRARTGRPSQRVRRCSIRKNLVYPKFKGTGRTHRVPQSRRRITELRIRMTEQPRNESDDDEDVVYAIDTPTTVSEDISPDYKPTVINFNEKATRSVTVQTTVGLPLRLRVFPSIKDIVEEDDVKSKNTRGLSRVWRHIRFLGRLSLSMFGLLWLLCVWAIVGAVAFCATEGPREREQVVRLKTAQKELAVGLATDLRQLRTEKLEDVEPIWSDKVVQYLLDHEEMLLMAVNAGYGESGHSGQLWTFPGCVLFALSLLTTLGFGAPVPRTTAGRTVTVIFAAIGIPAHFLLIMNLGLLLALRLQRYAISKKFANYDPTDPKCLAPVPKWVKIVPFVCGVSYYLLGVVCFGVARSRPFAASILFPLDFTAAGGLSTIVGHVRILYGLYLEGAVAIAAIAVAVLRVSATQGLTHIGLKYGLLIEA</sequence>
<dbReference type="AlphaFoldDB" id="A0AAJ7J7T7"/>
<keyword evidence="7" id="KW-0407">Ion channel</keyword>
<feature type="domain" description="Potassium channel" evidence="9">
    <location>
        <begin position="288"/>
        <end position="344"/>
    </location>
</feature>
<dbReference type="InterPro" id="IPR013099">
    <property type="entry name" value="K_chnl_dom"/>
</dbReference>
<feature type="transmembrane region" description="Helical" evidence="8">
    <location>
        <begin position="434"/>
        <end position="454"/>
    </location>
</feature>
<evidence type="ECO:0000256" key="8">
    <source>
        <dbReference type="SAM" id="Phobius"/>
    </source>
</evidence>
<keyword evidence="3 8" id="KW-0812">Transmembrane</keyword>
<evidence type="ECO:0000313" key="10">
    <source>
        <dbReference type="Proteomes" id="UP000694925"/>
    </source>
</evidence>
<feature type="transmembrane region" description="Helical" evidence="8">
    <location>
        <begin position="324"/>
        <end position="349"/>
    </location>
</feature>
<dbReference type="SUPFAM" id="SSF81324">
    <property type="entry name" value="Voltage-gated potassium channels"/>
    <property type="match status" value="1"/>
</dbReference>
<gene>
    <name evidence="11" type="primary">LOC108628680</name>
</gene>
<evidence type="ECO:0000313" key="11">
    <source>
        <dbReference type="RefSeq" id="XP_017886253.1"/>
    </source>
</evidence>
<dbReference type="Proteomes" id="UP000694925">
    <property type="component" value="Unplaced"/>
</dbReference>
<dbReference type="GO" id="GO:0030322">
    <property type="term" value="P:stabilization of membrane potential"/>
    <property type="evidence" value="ECO:0007669"/>
    <property type="project" value="TreeGrafter"/>
</dbReference>
<keyword evidence="4 8" id="KW-1133">Transmembrane helix</keyword>
<dbReference type="GeneID" id="108628680"/>
<evidence type="ECO:0000256" key="3">
    <source>
        <dbReference type="ARBA" id="ARBA00022692"/>
    </source>
</evidence>
<evidence type="ECO:0000259" key="9">
    <source>
        <dbReference type="Pfam" id="PF07885"/>
    </source>
</evidence>
<keyword evidence="6 8" id="KW-0472">Membrane</keyword>
<dbReference type="InterPro" id="IPR003280">
    <property type="entry name" value="2pore_dom_K_chnl"/>
</dbReference>
<dbReference type="RefSeq" id="XP_017886253.1">
    <property type="nucleotide sequence ID" value="XM_018030764.2"/>
</dbReference>
<dbReference type="GO" id="GO:0005886">
    <property type="term" value="C:plasma membrane"/>
    <property type="evidence" value="ECO:0007669"/>
    <property type="project" value="TreeGrafter"/>
</dbReference>
<organism evidence="10 11">
    <name type="scientific">Ceratina calcarata</name>
    <dbReference type="NCBI Taxonomy" id="156304"/>
    <lineage>
        <taxon>Eukaryota</taxon>
        <taxon>Metazoa</taxon>
        <taxon>Ecdysozoa</taxon>
        <taxon>Arthropoda</taxon>
        <taxon>Hexapoda</taxon>
        <taxon>Insecta</taxon>
        <taxon>Pterygota</taxon>
        <taxon>Neoptera</taxon>
        <taxon>Endopterygota</taxon>
        <taxon>Hymenoptera</taxon>
        <taxon>Apocrita</taxon>
        <taxon>Aculeata</taxon>
        <taxon>Apoidea</taxon>
        <taxon>Anthophila</taxon>
        <taxon>Apidae</taxon>
        <taxon>Ceratina</taxon>
        <taxon>Zadontomerus</taxon>
    </lineage>
</organism>
<accession>A0AAJ7J7T7</accession>
<comment type="subcellular location">
    <subcellularLocation>
        <location evidence="1">Membrane</location>
        <topology evidence="1">Multi-pass membrane protein</topology>
    </subcellularLocation>
</comment>
<feature type="transmembrane region" description="Helical" evidence="8">
    <location>
        <begin position="407"/>
        <end position="428"/>
    </location>
</feature>
<keyword evidence="2" id="KW-0813">Transport</keyword>
<proteinExistence type="predicted"/>